<evidence type="ECO:0000256" key="2">
    <source>
        <dbReference type="ARBA" id="ARBA00004479"/>
    </source>
</evidence>
<dbReference type="GeneID" id="105901755"/>
<dbReference type="FunFam" id="2.60.40.60:FF:000032">
    <property type="entry name" value="FAT atypical cadherin 1"/>
    <property type="match status" value="1"/>
</dbReference>
<dbReference type="FunFam" id="2.60.40.60:FF:000013">
    <property type="entry name" value="Cadherin EGF LAG seven-pass G-type receptor"/>
    <property type="match status" value="3"/>
</dbReference>
<evidence type="ECO:0000256" key="11">
    <source>
        <dbReference type="ARBA" id="ARBA00023136"/>
    </source>
</evidence>
<protein>
    <submittedName>
        <fullName evidence="23">Protocadherin Fat 1-like</fullName>
    </submittedName>
</protein>
<dbReference type="GO" id="GO:0016327">
    <property type="term" value="C:apicolateral plasma membrane"/>
    <property type="evidence" value="ECO:0007669"/>
    <property type="project" value="UniProtKB-ARBA"/>
</dbReference>
<evidence type="ECO:0000256" key="15">
    <source>
        <dbReference type="PROSITE-ProRule" id="PRU00076"/>
    </source>
</evidence>
<feature type="domain" description="Cadherin" evidence="21">
    <location>
        <begin position="369"/>
        <end position="466"/>
    </location>
</feature>
<feature type="disulfide bond" evidence="15">
    <location>
        <begin position="4182"/>
        <end position="4191"/>
    </location>
</feature>
<dbReference type="Pfam" id="PF00028">
    <property type="entry name" value="Cadherin"/>
    <property type="match status" value="27"/>
</dbReference>
<feature type="compositionally biased region" description="Basic and acidic residues" evidence="16">
    <location>
        <begin position="4494"/>
        <end position="4504"/>
    </location>
</feature>
<feature type="domain" description="EGF-like" evidence="20">
    <location>
        <begin position="4081"/>
        <end position="4117"/>
    </location>
</feature>
<dbReference type="FunFam" id="2.60.40.60:FF:000053">
    <property type="entry name" value="FAT atypical cadherin 3"/>
    <property type="match status" value="1"/>
</dbReference>
<feature type="disulfide bond" evidence="15">
    <location>
        <begin position="4107"/>
        <end position="4116"/>
    </location>
</feature>
<feature type="disulfide bond" evidence="15">
    <location>
        <begin position="4144"/>
        <end position="4153"/>
    </location>
</feature>
<feature type="domain" description="Cadherin" evidence="21">
    <location>
        <begin position="1356"/>
        <end position="1476"/>
    </location>
</feature>
<dbReference type="CDD" id="cd11304">
    <property type="entry name" value="Cadherin_repeat"/>
    <property type="match status" value="33"/>
</dbReference>
<dbReference type="InterPro" id="IPR009030">
    <property type="entry name" value="Growth_fac_rcpt_cys_sf"/>
</dbReference>
<dbReference type="FunFam" id="2.60.40.60:FF:000080">
    <property type="entry name" value="FAT atypical cadherin 1"/>
    <property type="match status" value="1"/>
</dbReference>
<dbReference type="FunFam" id="2.60.40.60:FF:000020">
    <property type="entry name" value="Dachsous cadherin-related 1b"/>
    <property type="match status" value="1"/>
</dbReference>
<feature type="domain" description="Cadherin" evidence="21">
    <location>
        <begin position="2409"/>
        <end position="2510"/>
    </location>
</feature>
<keyword evidence="11 17" id="KW-0472">Membrane</keyword>
<dbReference type="CDD" id="cd00110">
    <property type="entry name" value="LamG"/>
    <property type="match status" value="1"/>
</dbReference>
<dbReference type="FunFam" id="2.10.25.10:FF:000125">
    <property type="entry name" value="Neurogenic locus notch protein-like"/>
    <property type="match status" value="1"/>
</dbReference>
<keyword evidence="6 18" id="KW-0732">Signal</keyword>
<feature type="region of interest" description="Disordered" evidence="16">
    <location>
        <begin position="4380"/>
        <end position="4408"/>
    </location>
</feature>
<feature type="domain" description="Cadherin" evidence="21">
    <location>
        <begin position="1786"/>
        <end position="1899"/>
    </location>
</feature>
<dbReference type="KEGG" id="char:105901755"/>
<comment type="caution">
    <text evidence="15">Lacks conserved residue(s) required for the propagation of feature annotation.</text>
</comment>
<dbReference type="InterPro" id="IPR001881">
    <property type="entry name" value="EGF-like_Ca-bd_dom"/>
</dbReference>
<dbReference type="InterPro" id="IPR001791">
    <property type="entry name" value="Laminin_G"/>
</dbReference>
<keyword evidence="5 17" id="KW-0812">Transmembrane</keyword>
<dbReference type="InterPro" id="IPR000152">
    <property type="entry name" value="EGF-type_Asp/Asn_hydroxyl_site"/>
</dbReference>
<feature type="domain" description="Cadherin" evidence="21">
    <location>
        <begin position="2201"/>
        <end position="2301"/>
    </location>
</feature>
<dbReference type="PROSITE" id="PS00022">
    <property type="entry name" value="EGF_1"/>
    <property type="match status" value="4"/>
</dbReference>
<feature type="domain" description="Cadherin" evidence="21">
    <location>
        <begin position="1268"/>
        <end position="1340"/>
    </location>
</feature>
<feature type="domain" description="Cadherin" evidence="21">
    <location>
        <begin position="148"/>
        <end position="258"/>
    </location>
</feature>
<dbReference type="SUPFAM" id="SSF57196">
    <property type="entry name" value="EGF/Laminin"/>
    <property type="match status" value="2"/>
</dbReference>
<feature type="chain" id="PRO_5027962164" evidence="18">
    <location>
        <begin position="22"/>
        <end position="4588"/>
    </location>
</feature>
<feature type="compositionally biased region" description="Polar residues" evidence="16">
    <location>
        <begin position="4577"/>
        <end position="4588"/>
    </location>
</feature>
<dbReference type="PROSITE" id="PS01187">
    <property type="entry name" value="EGF_CA"/>
    <property type="match status" value="1"/>
</dbReference>
<evidence type="ECO:0000256" key="7">
    <source>
        <dbReference type="ARBA" id="ARBA00022737"/>
    </source>
</evidence>
<dbReference type="FunFam" id="2.60.40.60:FF:000067">
    <property type="entry name" value="FAT atypical cadherin 1"/>
    <property type="match status" value="1"/>
</dbReference>
<dbReference type="FunFam" id="2.60.40.60:FF:000015">
    <property type="entry name" value="FAT atypical cadherin 1"/>
    <property type="match status" value="1"/>
</dbReference>
<dbReference type="SMART" id="SM00181">
    <property type="entry name" value="EGF"/>
    <property type="match status" value="5"/>
</dbReference>
<dbReference type="OrthoDB" id="6252479at2759"/>
<dbReference type="InterPro" id="IPR013320">
    <property type="entry name" value="ConA-like_dom_sf"/>
</dbReference>
<dbReference type="FunFam" id="2.60.40.60:FF:000037">
    <property type="entry name" value="FAT atypical cadherin 1"/>
    <property type="match status" value="1"/>
</dbReference>
<feature type="domain" description="Cadherin" evidence="21">
    <location>
        <begin position="1141"/>
        <end position="1247"/>
    </location>
</feature>
<keyword evidence="3" id="KW-1003">Cell membrane</keyword>
<feature type="domain" description="Cadherin" evidence="21">
    <location>
        <begin position="2824"/>
        <end position="2933"/>
    </location>
</feature>
<dbReference type="Gene3D" id="2.60.120.200">
    <property type="match status" value="1"/>
</dbReference>
<feature type="transmembrane region" description="Helical" evidence="17">
    <location>
        <begin position="4213"/>
        <end position="4234"/>
    </location>
</feature>
<keyword evidence="8 14" id="KW-0106">Calcium</keyword>
<dbReference type="FunFam" id="2.10.25.10:FF:000057">
    <property type="entry name" value="protocadherin Fat 1 isoform X2"/>
    <property type="match status" value="1"/>
</dbReference>
<dbReference type="InterPro" id="IPR018097">
    <property type="entry name" value="EGF_Ca-bd_CS"/>
</dbReference>
<dbReference type="SMART" id="SM00282">
    <property type="entry name" value="LamG"/>
    <property type="match status" value="1"/>
</dbReference>
<dbReference type="RefSeq" id="XP_031443158.1">
    <property type="nucleotide sequence ID" value="XM_031587298.2"/>
</dbReference>
<dbReference type="Pfam" id="PF00008">
    <property type="entry name" value="EGF"/>
    <property type="match status" value="2"/>
</dbReference>
<feature type="domain" description="Laminin G" evidence="19">
    <location>
        <begin position="3851"/>
        <end position="4038"/>
    </location>
</feature>
<proteinExistence type="predicted"/>
<feature type="domain" description="Cadherin" evidence="21">
    <location>
        <begin position="2717"/>
        <end position="2823"/>
    </location>
</feature>
<dbReference type="Gene3D" id="2.60.40.60">
    <property type="entry name" value="Cadherins"/>
    <property type="match status" value="33"/>
</dbReference>
<dbReference type="PROSITE" id="PS00010">
    <property type="entry name" value="ASX_HYDROXYL"/>
    <property type="match status" value="2"/>
</dbReference>
<evidence type="ECO:0000256" key="17">
    <source>
        <dbReference type="SAM" id="Phobius"/>
    </source>
</evidence>
<feature type="domain" description="Cadherin" evidence="21">
    <location>
        <begin position="2934"/>
        <end position="3038"/>
    </location>
</feature>
<feature type="domain" description="Cadherin" evidence="21">
    <location>
        <begin position="2511"/>
        <end position="2613"/>
    </location>
</feature>
<dbReference type="SMART" id="SM00112">
    <property type="entry name" value="CA"/>
    <property type="match status" value="32"/>
</dbReference>
<evidence type="ECO:0000256" key="4">
    <source>
        <dbReference type="ARBA" id="ARBA00022536"/>
    </source>
</evidence>
<feature type="domain" description="Cadherin" evidence="21">
    <location>
        <begin position="3039"/>
        <end position="3140"/>
    </location>
</feature>
<evidence type="ECO:0000256" key="8">
    <source>
        <dbReference type="ARBA" id="ARBA00022837"/>
    </source>
</evidence>
<dbReference type="FunFam" id="2.60.40.60:FF:000058">
    <property type="entry name" value="FAT atypical cadherin 3"/>
    <property type="match status" value="1"/>
</dbReference>
<evidence type="ECO:0000256" key="13">
    <source>
        <dbReference type="ARBA" id="ARBA00023180"/>
    </source>
</evidence>
<feature type="domain" description="Cadherin" evidence="21">
    <location>
        <begin position="580"/>
        <end position="718"/>
    </location>
</feature>
<dbReference type="GO" id="GO:0005911">
    <property type="term" value="C:cell-cell junction"/>
    <property type="evidence" value="ECO:0007669"/>
    <property type="project" value="TreeGrafter"/>
</dbReference>
<dbReference type="FunFam" id="2.10.25.10:FF:000154">
    <property type="entry name" value="FAT atypical cadherin 1"/>
    <property type="match status" value="1"/>
</dbReference>
<feature type="domain" description="Cadherin" evidence="21">
    <location>
        <begin position="33"/>
        <end position="147"/>
    </location>
</feature>
<evidence type="ECO:0000259" key="20">
    <source>
        <dbReference type="PROSITE" id="PS50026"/>
    </source>
</evidence>
<sequence length="4588" mass="501326">MMGEYLSIILVMQILWSCVGTQEQQTFSPLQFTQALYNVTIYENSAAKTYAEAPPKMGVHLRDRSWDIRYKIESGDNDSMFKVDEFLLGDFSFLRIRTKGGGSSTLNREIKDQYELIVIAQERLSRAEAQTRVVVHVLDTNDLRPLFSPTSYRISIPENTALRTSVSRVVATDADVGTNGQHYFSFKQWTDVFAVHPASGVITLTGKLDYAETKLYEMDVLAEDRGLKLYGSSSGVGGSSVAKLTVQVLPANEQAPVITAVPVTPWTTTKDPTYAIVSVCDSDPGLNGEIASLSIVAGDPLQQFKVVRQGPGGNEYKIKAQRDVEWAGHPFGFNLTLQAQDRGTPPRFSSAKVVRVQPPQHSIDPPEFERPLYTVRLSEFAPPHTSVIMVRAQPKSPLMRYLLKPRTHQPLGPFAINANTGFITTTQTVRADLVSKYEFEVITSDRQAATKVVVELIDENNNTPKFTQPVYTVGVDENVPLGTSILTVSATDPDEGENGYVTYTIANVTPQPFHIDYFTGVITTAEDLDYELMRRAFSLRVRASDWGSPFRREAETTVSITLNNLNDNAPLFENIDCQLTVPRSFGIDEMIAIISAIDMDDSGVVQYEIKAGNTMGIFGLNPESGILSLKKPLDSGQAVKMTSHTLEIAANDGENSSPPLFMNITVVTGVHQVRSKCVDTGIARNLAGQLLLRSTNHRGEPAELYTDVHLVNQHPPSLIEPTRLLEVKEDVPVGTEILQVRATDADSGFNGKLFFVISGGNLQSCFSIDKDTGKLVINEPLDRETTDQHALNITVYDLGSPQRSVSHILQIKVLDANDNSPQFQQHEYSIEISEDTAIGTDIIQLQATDQDLGASGEVRYSFLSKTDQFHIDEQTGIVTVKSLLDRESHASFALKVAASDGAVEEPELVSTVTLRVILGDINDNPPQFSHPLYRARVPEDLPVGSVVAWLESHDPDAGPSGQVRYSLMDDGDGVFQVDKVSGAVRISKSLDFERRQVYNMTARAKDKGKPVSLTSTCYVMIEVVDVNENLHRPAFPFFSNSGYVSEDAPVGTTVIKVMAADKDGGRDGEVRYSIQDGSGLGVFAINEETGVIYTQERLDRETTGQYWLTVYATDQGVVPQSSSVEVYIEVRDVNDNAPQTPEPIFYPSVHENSPKDTSVIQIDASDPDTGEKNNKLSYKITSGNPQGFFAIDPKTGLVTTTSRKLDREKQEEHTLEITVTDSGTPAKSVATRVIVNVLDVNDNTPQFLEKVYNIKLPARSRTLEREPVYRVIASDHDGGPYSEVSYSIEDGNKHGKFFIDARTGLVSSKDTFSAGEYNILMIKAVDSGRPQRSSTCRLHIEWIHKPRVPAQALELEEMPTAFTVMESDRVGHMVGVIRTAPTDCPVWFVIKGDVDAKDVFHIIQMASDLNGTAEGGNDDSKFDINKGSGTLIVAGALDAEQKSSYNLTIEATDGSRRITTQVVIEVTDTNEHRPEFSQSLYEISIPEETQAGTKILEIVATDKDLKNKLSYTLLSSTDPLSLQKFRLDPGNGFLYTTETLTHEVMNRHSLTVMVRDQDIPVKRNLVRVIVSVEDNNDNTLSFTSPRYSARVLETAALGSAVAQVSALDRDKRKSSELLYSIDSGNEANTFSIDIFSGMITVAKELDCSNKSQFVLIIKASDKGELPLSAETTVHISVTISDNAKPKFTHDEISAEISEAAPVGSLVTLVEASSQSSVSYQIKEGNTDFAFVVNPNSGAIVTLRPLDYETTSSYRLIVQGTNMAGSGSSMTVFVHVKDENDNAPVFTKAEFFGTISESAAIRSLVLTDENSPLVIHASDADTDMNARLVYEIVEPDARNYFALDSSTGAIQTISGLDYEQRTAFQFIVQAHDTGTPRLFASNAARVTIQVIDVNDCVPKFSQDLYEATLLLPSYKGVRVISVDATDRDTQAKLLFSITDGNVGEKFRIDAVTGAIFVQNCTQLRNRYKLTVRVSDGRWQNSSVVKVVVKENKDQNLQFTHKIYTAVVRENSSERKTLAIVSMVGRKLNEPLLYTILNQDDRFEIGQTSGVLFTTGIQFDREEQDMYEVVVGVTREPKSSKVIAHVLVRVSIEDINDRPPVFVNLPYHALVQINAEVGQIIRQMSAVDQDTGKNAEVKYLLNEHKYFQMSPSGDITLKRPFDPDTLNTKFVLSVVALDGGEPALSSTVEVAVTVLKKAAPIFEKPFYNIEIAENTPPHTSVMQVQVNGVNGPRAVYSIFEGDPLGHFSINFNSGVINVIQTLDYEVHPAYKLKVRATDVVTGSHSEVFIDIILLDVNDNAPVFETDTYKVTISESIAIGALVFQVKAIDADFGSNKRVFYELLEPESSALALFKIDRDTGVISTTSLLDHETNPQHTLRVRAVDGGTPALSREGSVIIDVSDVNDNPPAFTQESYEAAVSELAGRGHFVLNVKATDADASDAGKLEYFFLSGNERGHFALNKRTGEIAVSNNHRSSVEPSYSMDVLATDSVFKSSAEVKIKVIRENLHSPSFNQSEYAIEIPENSPIGTLVTEVKVTDKDGTNGQVKYFIVNEVARDKFTIDADGQIYTLESFDRENSLEKVIAINVMAKDGGGKVGFCSVSVIIKDINDNAPQFVVSEYNVSVPWDISTGLSIVKITAVDLDEGVNADVLYEIDSEVRHFEIHPQSGVITAKQSLFGFENNLYTLYVKARDSGSPQKHSFIPVNILVVPSHLSVLEFVKPTLQLKIEEDLPVGTELDVVQVESGEESVTYNLVRGNTPESNRDDVFVIDSITGVLKLAKRLDYESTPRYGLTVQARKHQEGMEILSLMEVKIELKDVNDNSPQFDSDPYESYIVENSPRQTSVIQLRAFDLDTGMNGQVTYSLDKNQECPEVLELFTVERTTGWLTTLKEIDREQRERYTISVIASDQGKQQRMTATATVEVTVVDVNDSPPRFAEEVFKATAKEDDPVFTVVAALSITDADSEEINTEISCYITGGDPLGHFGIEQSRGEWSLTVRTHLDREKRDGYLLNITATDGTHLARAAVDIKVLDANDNSPVCGKSLYTGTVPEDAPAGLLILQVSASDVDIHANAQISYQLSGDGAERFSLHPTTGELRTLLPLDREERELFELTARAQDGGGLSCQVAVAIAVADVNDNPPRFTADAHHFRVAENTEPGTYVALMQAIDLDTGMNGKVLYSFEDSCGGQFSIQERSGIISLEKPLDPGVQAMYTLKVRATDQGSPHQLSSLGSATVTVRTATDYPPAFQLREYVATVPEDVSMGTQILRVFAGSRDSDARGEITYSITGGNEQGAFSINSRTGDIFVIERLDFESSREHFLTVEATVGGKEPLSDMASVRVNVTDVNDNSPVFSQGVFSAVVSEDARLGTSVAAIMASDIDGPANNRVRFSIVGGNQGSPFLIDAVSGELRVARPLDREQISEYTLTVLASDSGNPPKSSSTAITIDVSDVNDNPPVFTRANYSLVIQESVPIGSSLLKLQATDADTPHNGPPFSFSILRGDERGTFWMDPQGLLTTRTRLSHRTQENYLLRVKVTDGGTPALSSFTVISIRVVEQSRHAPVVLPLEVIVSTPQNEYAGGLLGRIHATDGDPYDTLSYSLPPAARHLFSVSPSDGRLLAPRGLDAGLYPLNVSVSDGRFMASAPVNVHVRRVTRRMLEQAVAVRLSPATPEEFLAAHWRSVQKAVRSAAGARRGDVHLISLQPAEPDVGSSRNLDVLLSVERTAAGARSVLQGALLHKINASLAGVRQASGLRVASILSGPCSGVLDCPVTFCREVAILDQNSMSTHSSARMSLVSPRHHMSAICLCKDGKCPKLNNPCEDNPCPDGYQCVSAEKEDKYSCLCESGKQGNCSGGPALTLLENSFIKYRLPEDMSKRELKLSLRLRTFSSHGTVMFAKGHDYSVLEIVDGRLQYQFDCGLGQAAVSVHSIQVNDGQWHTLWLAVEGNRAKLVLDRVHSASGIAAGNSCSLHLGNAVFLGGHAHPLRPRPRRSLPVSGAGGGAGGLRGCIDSVVVNGRPLSLGRQPPSGAVTVEDMVGILPGCAMFSVEDCSNNPCLNGGSCTRTPNGGYYCQCGTMFMGTHCEARRSPCASNPCLYGGTCIDNNSHFYCQCWGQYSGQRCQIGPYCASSPCHNGGHCIESLDGAVCDCSPGFRGESCLRDVDECEKAPCLNGGRCVNTHGSFHCICAQGFAGAFCEARRETRHKFTSSSWNVGLEEILGMVLILVSFFLFVLVFVGCWKSGCRSRRRKGKEEEEEEEEGRREGGGGEAKAFLQRSYPDTKPTRVTFAAAPPQVPIRPVTYMASMPRGSHGTQVSNSYEGSVAPEYYESSTLNQDHPPRGQRKAVAVCSVAPHLPSGLSPVSPTDSESYHKSTWDYGDDAEPFMKTMSRSRGNRGSASELWSPSSPRSESSDDNGYHWDISDWIPSVQMCHIQGLLHSDFVQTPPLSGYIRPTGIDTDYLTSGLDIESKCTSAPQYPADVQLSPVPRLPESCSLTQPNRDIHTSAERESPSGSETAHSLIQRTRLDPPLTLAVPQGSDDDGDDTTFSISSPILSCSDVSAYSEDCDSMSSDSESSENGLASHLTTFTQRNTEV</sequence>
<feature type="compositionally biased region" description="Polar residues" evidence="16">
    <location>
        <begin position="4505"/>
        <end position="4516"/>
    </location>
</feature>
<dbReference type="FunFam" id="2.60.40.60:FF:000059">
    <property type="entry name" value="FAT atypical cadherin 3"/>
    <property type="match status" value="1"/>
</dbReference>
<feature type="disulfide bond" evidence="15">
    <location>
        <begin position="4069"/>
        <end position="4078"/>
    </location>
</feature>
<dbReference type="GO" id="GO:0035332">
    <property type="term" value="P:positive regulation of hippo signaling"/>
    <property type="evidence" value="ECO:0007669"/>
    <property type="project" value="UniProtKB-ARBA"/>
</dbReference>
<evidence type="ECO:0000313" key="22">
    <source>
        <dbReference type="Proteomes" id="UP000515152"/>
    </source>
</evidence>
<dbReference type="FunFam" id="2.10.25.10:FF:000012">
    <property type="entry name" value="Delta-like protein"/>
    <property type="match status" value="1"/>
</dbReference>
<keyword evidence="9" id="KW-0130">Cell adhesion</keyword>
<dbReference type="FunFam" id="2.60.40.60:FF:000021">
    <property type="entry name" value="FAT atypical cadherin 1"/>
    <property type="match status" value="2"/>
</dbReference>
<keyword evidence="4 15" id="KW-0245">EGF-like domain</keyword>
<name>A0A6P8GXH4_CLUHA</name>
<dbReference type="PRINTS" id="PR00205">
    <property type="entry name" value="CADHERIN"/>
</dbReference>
<feature type="domain" description="Cadherin" evidence="21">
    <location>
        <begin position="2101"/>
        <end position="2200"/>
    </location>
</feature>
<dbReference type="Gene3D" id="2.10.25.10">
    <property type="entry name" value="Laminin"/>
    <property type="match status" value="4"/>
</dbReference>
<evidence type="ECO:0000256" key="18">
    <source>
        <dbReference type="SAM" id="SignalP"/>
    </source>
</evidence>
<feature type="domain" description="Cadherin" evidence="21">
    <location>
        <begin position="1044"/>
        <end position="1145"/>
    </location>
</feature>
<feature type="domain" description="Cadherin" evidence="21">
    <location>
        <begin position="929"/>
        <end position="1035"/>
    </location>
</feature>
<evidence type="ECO:0000259" key="21">
    <source>
        <dbReference type="PROSITE" id="PS50268"/>
    </source>
</evidence>
<feature type="domain" description="Cadherin" evidence="21">
    <location>
        <begin position="3246"/>
        <end position="3350"/>
    </location>
</feature>
<feature type="domain" description="Cadherin" evidence="21">
    <location>
        <begin position="3141"/>
        <end position="3245"/>
    </location>
</feature>
<dbReference type="GO" id="GO:0007156">
    <property type="term" value="P:homophilic cell adhesion via plasma membrane adhesion molecules"/>
    <property type="evidence" value="ECO:0007669"/>
    <property type="project" value="InterPro"/>
</dbReference>
<dbReference type="PROSITE" id="PS50268">
    <property type="entry name" value="CADHERIN_2"/>
    <property type="match status" value="33"/>
</dbReference>
<dbReference type="FunFam" id="2.60.40.60:FF:000035">
    <property type="entry name" value="Protocadherin Fat 3"/>
    <property type="match status" value="1"/>
</dbReference>
<dbReference type="FunFam" id="2.60.40.60:FF:000041">
    <property type="entry name" value="FAT atypical cadherin 1"/>
    <property type="match status" value="1"/>
</dbReference>
<feature type="compositionally biased region" description="Low complexity" evidence="16">
    <location>
        <begin position="4391"/>
        <end position="4403"/>
    </location>
</feature>
<dbReference type="FunFam" id="2.60.40.60:FF:000071">
    <property type="entry name" value="FAT atypical cadherin 1"/>
    <property type="match status" value="1"/>
</dbReference>
<feature type="region of interest" description="Disordered" evidence="16">
    <location>
        <begin position="4486"/>
        <end position="4543"/>
    </location>
</feature>
<dbReference type="FunFam" id="2.60.40.60:FF:000064">
    <property type="entry name" value="FAT atypical cadherin 1"/>
    <property type="match status" value="1"/>
</dbReference>
<feature type="domain" description="Cadherin" evidence="21">
    <location>
        <begin position="3351"/>
        <end position="3455"/>
    </location>
</feature>
<dbReference type="FunFam" id="2.60.40.60:FF:000051">
    <property type="entry name" value="FAT atypical cadherin 1"/>
    <property type="match status" value="1"/>
</dbReference>
<evidence type="ECO:0000256" key="1">
    <source>
        <dbReference type="ARBA" id="ARBA00004162"/>
    </source>
</evidence>
<dbReference type="FunFam" id="2.60.40.60:FF:000084">
    <property type="entry name" value="FAT atypical cadherin 3"/>
    <property type="match status" value="1"/>
</dbReference>
<dbReference type="PROSITE" id="PS01186">
    <property type="entry name" value="EGF_2"/>
    <property type="match status" value="2"/>
</dbReference>
<dbReference type="FunFam" id="2.60.40.60:FF:000033">
    <property type="entry name" value="FAT atypical cadherin 1"/>
    <property type="match status" value="2"/>
</dbReference>
<dbReference type="FunFam" id="2.60.40.60:FF:000061">
    <property type="entry name" value="FAT atypical cadherin 3"/>
    <property type="match status" value="1"/>
</dbReference>
<dbReference type="SUPFAM" id="SSF49313">
    <property type="entry name" value="Cadherin-like"/>
    <property type="match status" value="33"/>
</dbReference>
<feature type="domain" description="Cadherin" evidence="21">
    <location>
        <begin position="2302"/>
        <end position="2408"/>
    </location>
</feature>
<dbReference type="GO" id="GO:0090251">
    <property type="term" value="P:protein localization involved in establishment of planar polarity"/>
    <property type="evidence" value="ECO:0007669"/>
    <property type="project" value="UniProtKB-ARBA"/>
</dbReference>
<gene>
    <name evidence="23" type="primary">LOC105901755</name>
</gene>
<feature type="domain" description="Cadherin" evidence="21">
    <location>
        <begin position="3561"/>
        <end position="3666"/>
    </location>
</feature>
<keyword evidence="13" id="KW-0325">Glycoprotein</keyword>
<feature type="domain" description="Cadherin" evidence="21">
    <location>
        <begin position="1583"/>
        <end position="1687"/>
    </location>
</feature>
<dbReference type="PANTHER" id="PTHR24025">
    <property type="entry name" value="DESMOGLEIN FAMILY MEMBER"/>
    <property type="match status" value="1"/>
</dbReference>
<reference evidence="23" key="1">
    <citation type="submission" date="2025-08" db="UniProtKB">
        <authorList>
            <consortium name="RefSeq"/>
        </authorList>
    </citation>
    <scope>IDENTIFICATION</scope>
</reference>
<dbReference type="SUPFAM" id="SSF57184">
    <property type="entry name" value="Growth factor receptor domain"/>
    <property type="match status" value="1"/>
</dbReference>
<dbReference type="PROSITE" id="PS00232">
    <property type="entry name" value="CADHERIN_1"/>
    <property type="match status" value="10"/>
</dbReference>
<dbReference type="PROSITE" id="PS50026">
    <property type="entry name" value="EGF_3"/>
    <property type="match status" value="5"/>
</dbReference>
<dbReference type="Proteomes" id="UP000515152">
    <property type="component" value="Chromosome 20"/>
</dbReference>
<evidence type="ECO:0000256" key="3">
    <source>
        <dbReference type="ARBA" id="ARBA00022475"/>
    </source>
</evidence>
<dbReference type="PROSITE" id="PS50025">
    <property type="entry name" value="LAM_G_DOMAIN"/>
    <property type="match status" value="1"/>
</dbReference>
<evidence type="ECO:0000256" key="9">
    <source>
        <dbReference type="ARBA" id="ARBA00022889"/>
    </source>
</evidence>
<evidence type="ECO:0000256" key="6">
    <source>
        <dbReference type="ARBA" id="ARBA00022729"/>
    </source>
</evidence>
<dbReference type="InterPro" id="IPR050971">
    <property type="entry name" value="Cadherin-domain_protein"/>
</dbReference>
<dbReference type="SUPFAM" id="SSF49899">
    <property type="entry name" value="Concanavalin A-like lectins/glucanases"/>
    <property type="match status" value="1"/>
</dbReference>
<feature type="signal peptide" evidence="18">
    <location>
        <begin position="1"/>
        <end position="21"/>
    </location>
</feature>
<dbReference type="InterPro" id="IPR002126">
    <property type="entry name" value="Cadherin-like_dom"/>
</dbReference>
<keyword evidence="7" id="KW-0677">Repeat</keyword>
<dbReference type="SMART" id="SM00179">
    <property type="entry name" value="EGF_CA"/>
    <property type="match status" value="4"/>
</dbReference>
<dbReference type="FunFam" id="2.60.40.60:FF:000026">
    <property type="entry name" value="FAT atypical cadherin 1"/>
    <property type="match status" value="2"/>
</dbReference>
<feature type="disulfide bond" evidence="15">
    <location>
        <begin position="3821"/>
        <end position="3838"/>
    </location>
</feature>
<feature type="domain" description="Cadherin" evidence="21">
    <location>
        <begin position="1900"/>
        <end position="1997"/>
    </location>
</feature>
<feature type="domain" description="Cadherin" evidence="21">
    <location>
        <begin position="2614"/>
        <end position="2721"/>
    </location>
</feature>
<feature type="domain" description="Cadherin" evidence="21">
    <location>
        <begin position="1688"/>
        <end position="1785"/>
    </location>
</feature>
<dbReference type="FunFam" id="2.60.40.60:FF:000052">
    <property type="entry name" value="FAT atypical cadherin 1"/>
    <property type="match status" value="1"/>
</dbReference>
<evidence type="ECO:0000256" key="10">
    <source>
        <dbReference type="ARBA" id="ARBA00022989"/>
    </source>
</evidence>
<evidence type="ECO:0000259" key="19">
    <source>
        <dbReference type="PROSITE" id="PS50025"/>
    </source>
</evidence>
<feature type="domain" description="Cadherin" evidence="21">
    <location>
        <begin position="1998"/>
        <end position="2100"/>
    </location>
</feature>
<feature type="domain" description="EGF-like" evidence="20">
    <location>
        <begin position="4156"/>
        <end position="4192"/>
    </location>
</feature>
<dbReference type="FunFam" id="2.60.40.60:FF:000066">
    <property type="entry name" value="FAT atypical cadherin 1"/>
    <property type="match status" value="1"/>
</dbReference>
<dbReference type="FunFam" id="2.60.40.60:FF:000065">
    <property type="entry name" value="FAT atypical cadherin 1"/>
    <property type="match status" value="1"/>
</dbReference>
<dbReference type="FunFam" id="2.60.40.60:FF:000089">
    <property type="entry name" value="FAT atypical cadherin 1"/>
    <property type="match status" value="1"/>
</dbReference>
<organism evidence="22 23">
    <name type="scientific">Clupea harengus</name>
    <name type="common">Atlantic herring</name>
    <dbReference type="NCBI Taxonomy" id="7950"/>
    <lineage>
        <taxon>Eukaryota</taxon>
        <taxon>Metazoa</taxon>
        <taxon>Chordata</taxon>
        <taxon>Craniata</taxon>
        <taxon>Vertebrata</taxon>
        <taxon>Euteleostomi</taxon>
        <taxon>Actinopterygii</taxon>
        <taxon>Neopterygii</taxon>
        <taxon>Teleostei</taxon>
        <taxon>Clupei</taxon>
        <taxon>Clupeiformes</taxon>
        <taxon>Clupeoidei</taxon>
        <taxon>Clupeidae</taxon>
        <taxon>Clupea</taxon>
    </lineage>
</organism>
<feature type="compositionally biased region" description="Low complexity" evidence="16">
    <location>
        <begin position="4562"/>
        <end position="4571"/>
    </location>
</feature>
<accession>A0A6P8GXH4</accession>
<dbReference type="CDD" id="cd00054">
    <property type="entry name" value="EGF_CA"/>
    <property type="match status" value="4"/>
</dbReference>
<dbReference type="InterPro" id="IPR000742">
    <property type="entry name" value="EGF"/>
</dbReference>
<feature type="domain" description="Cadherin" evidence="21">
    <location>
        <begin position="719"/>
        <end position="823"/>
    </location>
</feature>
<keyword evidence="12 15" id="KW-1015">Disulfide bond</keyword>
<dbReference type="InterPro" id="IPR015919">
    <property type="entry name" value="Cadherin-like_sf"/>
</dbReference>
<feature type="domain" description="EGF-like" evidence="20">
    <location>
        <begin position="4118"/>
        <end position="4154"/>
    </location>
</feature>
<keyword evidence="10 17" id="KW-1133">Transmembrane helix</keyword>
<feature type="domain" description="EGF-like" evidence="20">
    <location>
        <begin position="4042"/>
        <end position="4079"/>
    </location>
</feature>
<comment type="subcellular location">
    <subcellularLocation>
        <location evidence="1">Cell membrane</location>
        <topology evidence="1">Single-pass membrane protein</topology>
    </subcellularLocation>
    <subcellularLocation>
        <location evidence="2">Membrane</location>
        <topology evidence="2">Single-pass type I membrane protein</topology>
    </subcellularLocation>
</comment>
<feature type="region of interest" description="Disordered" evidence="16">
    <location>
        <begin position="4244"/>
        <end position="4266"/>
    </location>
</feature>
<dbReference type="GO" id="GO:0005509">
    <property type="term" value="F:calcium ion binding"/>
    <property type="evidence" value="ECO:0007669"/>
    <property type="project" value="UniProtKB-UniRule"/>
</dbReference>
<evidence type="ECO:0000256" key="5">
    <source>
        <dbReference type="ARBA" id="ARBA00022692"/>
    </source>
</evidence>
<feature type="domain" description="Cadherin" evidence="21">
    <location>
        <begin position="824"/>
        <end position="928"/>
    </location>
</feature>
<feature type="domain" description="Cadherin" evidence="21">
    <location>
        <begin position="467"/>
        <end position="572"/>
    </location>
</feature>
<evidence type="ECO:0000256" key="16">
    <source>
        <dbReference type="SAM" id="MobiDB-lite"/>
    </source>
</evidence>
<dbReference type="Pfam" id="PF02210">
    <property type="entry name" value="Laminin_G_2"/>
    <property type="match status" value="1"/>
</dbReference>
<dbReference type="FunFam" id="2.60.40.60:FF:000039">
    <property type="entry name" value="FAT atypical cadherin 3"/>
    <property type="match status" value="1"/>
</dbReference>
<dbReference type="PANTHER" id="PTHR24025:SF28">
    <property type="entry name" value="PUTATIVE-RELATED"/>
    <property type="match status" value="1"/>
</dbReference>
<keyword evidence="22" id="KW-1185">Reference proteome</keyword>
<dbReference type="InterPro" id="IPR020894">
    <property type="entry name" value="Cadherin_CS"/>
</dbReference>
<feature type="domain" description="EGF-like" evidence="20">
    <location>
        <begin position="3812"/>
        <end position="3849"/>
    </location>
</feature>
<dbReference type="FunFam" id="2.60.40.60:FF:000075">
    <property type="entry name" value="FAT atypical cadherin 1"/>
    <property type="match status" value="1"/>
</dbReference>
<feature type="domain" description="Cadherin" evidence="21">
    <location>
        <begin position="1477"/>
        <end position="1587"/>
    </location>
</feature>
<feature type="region of interest" description="Disordered" evidence="16">
    <location>
        <begin position="4557"/>
        <end position="4588"/>
    </location>
</feature>
<evidence type="ECO:0000313" key="23">
    <source>
        <dbReference type="RefSeq" id="XP_031443158.1"/>
    </source>
</evidence>
<evidence type="ECO:0000256" key="12">
    <source>
        <dbReference type="ARBA" id="ARBA00023157"/>
    </source>
</evidence>
<evidence type="ECO:0000256" key="14">
    <source>
        <dbReference type="PROSITE-ProRule" id="PRU00043"/>
    </source>
</evidence>
<dbReference type="FunFam" id="2.60.40.60:FF:000161">
    <property type="entry name" value="FAT atypical cadherin 1"/>
    <property type="match status" value="1"/>
</dbReference>
<feature type="domain" description="Cadherin" evidence="21">
    <location>
        <begin position="3456"/>
        <end position="3560"/>
    </location>
</feature>